<dbReference type="EMBL" id="JWIN03000033">
    <property type="protein sequence ID" value="KAB1254926.1"/>
    <property type="molecule type" value="Genomic_DNA"/>
</dbReference>
<feature type="region of interest" description="Disordered" evidence="1">
    <location>
        <begin position="1463"/>
        <end position="1483"/>
    </location>
</feature>
<proteinExistence type="predicted"/>
<feature type="region of interest" description="Disordered" evidence="1">
    <location>
        <begin position="3036"/>
        <end position="3057"/>
    </location>
</feature>
<feature type="region of interest" description="Disordered" evidence="1">
    <location>
        <begin position="2094"/>
        <end position="2127"/>
    </location>
</feature>
<keyword evidence="2" id="KW-0732">Signal</keyword>
<feature type="compositionally biased region" description="Low complexity" evidence="1">
    <location>
        <begin position="2185"/>
        <end position="2194"/>
    </location>
</feature>
<feature type="compositionally biased region" description="Basic and acidic residues" evidence="1">
    <location>
        <begin position="1800"/>
        <end position="1812"/>
    </location>
</feature>
<feature type="compositionally biased region" description="Basic residues" evidence="1">
    <location>
        <begin position="2174"/>
        <end position="2184"/>
    </location>
</feature>
<feature type="chain" id="PRO_5024406482" evidence="2">
    <location>
        <begin position="20"/>
        <end position="3107"/>
    </location>
</feature>
<dbReference type="Proteomes" id="UP000299084">
    <property type="component" value="Unassembled WGS sequence"/>
</dbReference>
<feature type="compositionally biased region" description="Low complexity" evidence="1">
    <location>
        <begin position="242"/>
        <end position="253"/>
    </location>
</feature>
<feature type="region of interest" description="Disordered" evidence="1">
    <location>
        <begin position="1795"/>
        <end position="1814"/>
    </location>
</feature>
<feature type="compositionally biased region" description="Pro residues" evidence="1">
    <location>
        <begin position="1890"/>
        <end position="1902"/>
    </location>
</feature>
<evidence type="ECO:0000256" key="1">
    <source>
        <dbReference type="SAM" id="MobiDB-lite"/>
    </source>
</evidence>
<feature type="region of interest" description="Disordered" evidence="1">
    <location>
        <begin position="236"/>
        <end position="263"/>
    </location>
</feature>
<keyword evidence="4" id="KW-1185">Reference proteome</keyword>
<feature type="compositionally biased region" description="Basic and acidic residues" evidence="1">
    <location>
        <begin position="477"/>
        <end position="488"/>
    </location>
</feature>
<organism evidence="3 4">
    <name type="scientific">Camelus dromedarius</name>
    <name type="common">Dromedary</name>
    <name type="synonym">Arabian camel</name>
    <dbReference type="NCBI Taxonomy" id="9838"/>
    <lineage>
        <taxon>Eukaryota</taxon>
        <taxon>Metazoa</taxon>
        <taxon>Chordata</taxon>
        <taxon>Craniata</taxon>
        <taxon>Vertebrata</taxon>
        <taxon>Euteleostomi</taxon>
        <taxon>Mammalia</taxon>
        <taxon>Eutheria</taxon>
        <taxon>Laurasiatheria</taxon>
        <taxon>Artiodactyla</taxon>
        <taxon>Tylopoda</taxon>
        <taxon>Camelidae</taxon>
        <taxon>Camelus</taxon>
    </lineage>
</organism>
<feature type="region of interest" description="Disordered" evidence="1">
    <location>
        <begin position="2163"/>
        <end position="2200"/>
    </location>
</feature>
<feature type="compositionally biased region" description="Low complexity" evidence="1">
    <location>
        <begin position="1873"/>
        <end position="1889"/>
    </location>
</feature>
<feature type="compositionally biased region" description="Basic and acidic residues" evidence="1">
    <location>
        <begin position="1663"/>
        <end position="1674"/>
    </location>
</feature>
<feature type="region of interest" description="Disordered" evidence="1">
    <location>
        <begin position="1873"/>
        <end position="1908"/>
    </location>
</feature>
<protein>
    <submittedName>
        <fullName evidence="3">Uncharacterized protein</fullName>
    </submittedName>
</protein>
<feature type="compositionally biased region" description="Basic and acidic residues" evidence="1">
    <location>
        <begin position="2097"/>
        <end position="2109"/>
    </location>
</feature>
<comment type="caution">
    <text evidence="3">The sequence shown here is derived from an EMBL/GenBank/DDBJ whole genome shotgun (WGS) entry which is preliminary data.</text>
</comment>
<evidence type="ECO:0000313" key="4">
    <source>
        <dbReference type="Proteomes" id="UP000299084"/>
    </source>
</evidence>
<feature type="region of interest" description="Disordered" evidence="1">
    <location>
        <begin position="2825"/>
        <end position="2844"/>
    </location>
</feature>
<reference evidence="3 4" key="1">
    <citation type="journal article" date="2019" name="Mol. Ecol. Resour.">
        <title>Improving Illumina assemblies with Hi-C and long reads: an example with the North African dromedary.</title>
        <authorList>
            <person name="Elbers J.P."/>
            <person name="Rogers M.F."/>
            <person name="Perelman P.L."/>
            <person name="Proskuryakova A.A."/>
            <person name="Serdyukova N.A."/>
            <person name="Johnson W.E."/>
            <person name="Horin P."/>
            <person name="Corander J."/>
            <person name="Murphy D."/>
            <person name="Burger P.A."/>
        </authorList>
    </citation>
    <scope>NUCLEOTIDE SEQUENCE [LARGE SCALE GENOMIC DNA]</scope>
    <source>
        <strain evidence="3">Drom800</strain>
        <tissue evidence="3">Blood</tissue>
    </source>
</reference>
<gene>
    <name evidence="3" type="ORF">Cadr_000028708</name>
</gene>
<evidence type="ECO:0000313" key="3">
    <source>
        <dbReference type="EMBL" id="KAB1254926.1"/>
    </source>
</evidence>
<sequence>MLFFALGWRGPHIIPGALALCQIQGCLKAARIQDVPALVLAAHGQWEAQQSLEKGKTGEAEQGARVSCCAVIVTAPCGEQPGLPGQRPGSTRGPGQEPSGFPCSGGETAPEGTSWGTGRLTGLGPPPPQPPCSWLMNSQRKEMGNCGLRGREAGFKSHDSTTYPAEWGHFKPSLFECPLAGTLSDGTCKADTWSERATSQESWRGWRDLLGRPEASVWIIVWRERGGGRLAWCPGPGARHQGAPPARPSAAAGGQAGPERNRPRFRGDFLVTEERSDGGSWGAAGLANKVLENTGETRLPQAGETGGLFFDVREIFPPLHFFRVTGEDTGLALLFVAWPPLTLDSLASRQEGGASSSSSLCPRSGDSSFWLESEGARVGAGGGLSKAQLSPCPSALVPARQPSICTDPWPVCLTPSLALFLPFVSSVGTGDPASPEATTPRSVGCPESTVPGCGPHPDGSMAAVGNGSSRRVCVPGGRKEKSAREDQLSRTRPFLAGGAPGKMAGRYMVGRNELRSALKDCPVFEGASAWAGAARDGSRTEGLRPTLRAAALHVGREHGLFDGELVREVAPCCSHSTSPQPLLQEQWRLTPNECFCGLCLRGLQEEESRGFCFTVQHPKHAERAPAFRLLRSDSESSFFTCAGTAFPAGALVFASRNLYSCGLRGVPARRICGAEALRALGSGEPDLSGLPWSWSLRLGVLRGCQSGSTKLCRTGPGLTPFSSPVVPVRRVTGGPRTCSGWQQQLCPAGSSSSAGGPQLPVKPASTTMCRQSAPVPQALAKLLLRATRRMVPRDTGVTRILASAPSGWVPGPSTDDVIQGEGSRWELGRGFEPYHMRITHIWISVVGVQAGRACEAGGGGGWEQVVQTVPDVSLVLSSRTLTSADGWPESRRRSASHLSLLVHSFAAQPPPVAPGGGGGGFHVRELLAGEVESAHRCPLRPGGWDVGCEGAVMVHPVDGQPEPRSFPHQPCQEISSEALNLTRAWGTNCAVSMKCAWLGMQGFLVEAVPGPLPVEGGRLLLHKEGRPRGRGHMFHCCLTMIFPQQLLTVSPRLTILWVDEPSGSPCDGRKWGSLVPTPSPGFLTFAVPEESLTQKEKFRPTPISLCPDSPLLSHGEGGRLTPRRRRSHGETSRNEWQRGEAKNQGCAESEQPAFQVGAGRRLPRRVGNEEVRTALCWNILAQLARSHQACVTAALSAHSGKSERHGCASPPDPRRCPAAAAGGTRLRGCRPLARRGWGDSRPPGRTWAACHICCFPGGVLNSSAAGRPLLCVTQVSLLLICSLLSSPSPASVPASLPCSFAARIAHALTRGGAQSAISGAKWLDALQHPSQLRGGRRKPPGRQRPKEKAILMVEGGTPFLVQPGAGSCLASAVDQGGKDRQDGRQLALLSLMHLELSSLEGGHNVDGGFSGRFFRSDSLRLAQLTTQEMCSLASSSRGRWRTAQRTESWEGCREKVVGRVFPPPGLGLQPGEEAPRPPPSDNGFPYCLQKTVRRGRSRGPQGLLVLVLDGQSGWRYWFPSRTLHDFVAMTHSVSGYSFLSRIPRITPVPHGTCVCADGPDDRAGAWLWFCLGLVWGGVESRLLTCRKLAPRLGFTAQRPPDLLSCWVRLRVRGCPLSGGGGGGCHVKFGKGSSIQVRSSRVGCGALGIEAFLSNAALRSNLQTEEREREADRSHPRAFRPAAPALPEQRGGGKRRWGRAVSLPPDNQANWVRSPARDGSRGRVGHSQRGFLQASRRNCSPRCREQKLRCAELLGIQERMDTSPSGGPGTDGLTAIGHRATLGNGRVLGLPRAQIPPEPGEEARAGGRADVGPRRACVNRGSEQGRELVEELEQILGVLEHSTCEGEPAKCHQSRLVSLGRSLLQAASASSFSRFYPTPSNTLPSTHLSTSPPPRPPGSPPPHSDPHLQQHFHLSQVPRGPTSPWRFLSFGGLQPPDARGLGGAEGRQSVFPAPLRSHRLLRKRLCLGEARAERVSAGCPELSWGRPESGWMGLCPLKKQLSGECWGSTYVRTTLVCWSPERGERAQALKTWRRRRVQTLPPPPVSSRASLWVLVSSCMSLTCGLRAREVNSGCSVPEPGGCDPGSRCPPLCSPGVVSKEREERSRDKLAPARGPTLPARRGRDDSQVSLLLTRAVPSSEMDLRVSGPPSPCPTVRLHAHWRSQASAASCVDHDRRHRAGRRSRPRPGGASGSRPEQMPPWSLRWVGRGRSEGCCGGSFQDGRQVGSLGDSPEVLADPGRGPGATTARRAAAGGLPPRSAAGWVLRGAAWLWPGCAIRSQKLCTSEPPTASSLLRGSLSNTPPRLLHRRPRLASAALCVSPAPLRHPPNCLSFTSHLKTIPELRRAETTGTVRNTPAPDPIVMPASAPRALPPRLLPLQPPCQCGLLALLPGCSGAWLLSASGRACSAEASPVPSDLTSQPHRPVCLLPPPGELSSLGFRDTENLCPTFLLTSLGRGGAGLSFDTSVLSKRAPSHLISPLPLNTSDSLTPSFSSPILFVSLQTGQTIQARPLNCILDVVTSRSLSRTLPGLFTLLCCLGVPGYTCHQQPPSCHFQEPGQQKLPSTTKFRGFLAPKTRRSDGACLQVPEGLPCGGAATLAWSHSRGQVRRREILASVKKGAASWDWLPCEAVRSPSPAGFKQRSKEAPLSSTPAVSSPGVDICAALGSRGRFGGTVVAFRTKDPPFSLETCKGTDSTYYPRRFLRVSGGKEAKLPKPSRENVYLPLGGAQEAHCMMRWRGSRILRRKETEGQPAKPRKDAFCPLLPGLTPVYFYSPVSHDCPTGNSRRIQTTVAKRSSRWTCQGWAGGAPALKRGFGCTGSIKLTPRRGREGQGSTVQSEVREGVSEARDGVSLKQPCNQMTFQRGIRLERTEEGYVCSCCRWGQHLHSSHQEGSDLRGLAVLCNKGRRDSGRGALPCERPSLELHTVGSGRWMLRSETLVTCGLAIRLSLDPSRTSSQAEQDAGSETLVALTAHFTLLGRVCQWLAQPWRHGGSDLNANLSSPQCEGPGDGQVLVWMVGPSEWMVGQSTMARRLGTGAGFRERGPPVSSYVDEDGNRKPSASVRQMHWAYGNWAFWALETHPLPVLTAPPDASWAGLSQLNGQADTRG</sequence>
<evidence type="ECO:0000256" key="2">
    <source>
        <dbReference type="SAM" id="SignalP"/>
    </source>
</evidence>
<feature type="compositionally biased region" description="Basic and acidic residues" evidence="1">
    <location>
        <begin position="1128"/>
        <end position="1141"/>
    </location>
</feature>
<feature type="region of interest" description="Disordered" evidence="1">
    <location>
        <begin position="1662"/>
        <end position="1732"/>
    </location>
</feature>
<feature type="signal peptide" evidence="2">
    <location>
        <begin position="1"/>
        <end position="19"/>
    </location>
</feature>
<accession>A0A5N4C7S9</accession>
<feature type="region of interest" description="Disordered" evidence="1">
    <location>
        <begin position="1093"/>
        <end position="1155"/>
    </location>
</feature>
<feature type="region of interest" description="Disordered" evidence="1">
    <location>
        <begin position="460"/>
        <end position="488"/>
    </location>
</feature>
<name>A0A5N4C7S9_CAMDR</name>
<feature type="region of interest" description="Disordered" evidence="1">
    <location>
        <begin position="80"/>
        <end position="137"/>
    </location>
</feature>